<proteinExistence type="predicted"/>
<sequence>MLVGLVTNGLARVGFKNRLQGSLKTFRNSKTNDTVLDGNCWISGKGDFFIVDPIESKDWVKLPVESGLQGYAYNTTGTAPKVAIAFLLTYCLFALSHILYAGFSGISSTSWDSIAEVTALAMNSTPTTALRNTCAGITKFHIFKLPVRILTRRDDEGDFEHLELVFGSVKENEVKERTIKANRIYGTMPSLRRRAKAI</sequence>
<evidence type="ECO:0000313" key="2">
    <source>
        <dbReference type="EMBL" id="KAA6415999.1"/>
    </source>
</evidence>
<comment type="caution">
    <text evidence="2">The sequence shown here is derived from an EMBL/GenBank/DDBJ whole genome shotgun (WGS) entry which is preliminary data.</text>
</comment>
<reference evidence="2 3" key="1">
    <citation type="submission" date="2019-09" db="EMBL/GenBank/DDBJ databases">
        <title>The hologenome of the rock-dwelling lichen Lasallia pustulata.</title>
        <authorList>
            <person name="Greshake Tzovaras B."/>
            <person name="Segers F."/>
            <person name="Bicker A."/>
            <person name="Dal Grande F."/>
            <person name="Otte J."/>
            <person name="Hankeln T."/>
            <person name="Schmitt I."/>
            <person name="Ebersberger I."/>
        </authorList>
    </citation>
    <scope>NUCLEOTIDE SEQUENCE [LARGE SCALE GENOMIC DNA]</scope>
    <source>
        <strain evidence="2">A1-1</strain>
    </source>
</reference>
<organism evidence="2 3">
    <name type="scientific">Lasallia pustulata</name>
    <dbReference type="NCBI Taxonomy" id="136370"/>
    <lineage>
        <taxon>Eukaryota</taxon>
        <taxon>Fungi</taxon>
        <taxon>Dikarya</taxon>
        <taxon>Ascomycota</taxon>
        <taxon>Pezizomycotina</taxon>
        <taxon>Lecanoromycetes</taxon>
        <taxon>OSLEUM clade</taxon>
        <taxon>Umbilicariomycetidae</taxon>
        <taxon>Umbilicariales</taxon>
        <taxon>Umbilicariaceae</taxon>
        <taxon>Lasallia</taxon>
    </lineage>
</organism>
<dbReference type="EMBL" id="VXIT01000001">
    <property type="protein sequence ID" value="KAA6415999.1"/>
    <property type="molecule type" value="Genomic_DNA"/>
</dbReference>
<name>A0A5M8Q4J5_9LECA</name>
<dbReference type="Proteomes" id="UP000324767">
    <property type="component" value="Unassembled WGS sequence"/>
</dbReference>
<dbReference type="OrthoDB" id="5342924at2759"/>
<keyword evidence="1" id="KW-0472">Membrane</keyword>
<dbReference type="AlphaFoldDB" id="A0A5M8Q4J5"/>
<keyword evidence="1" id="KW-1133">Transmembrane helix</keyword>
<feature type="transmembrane region" description="Helical" evidence="1">
    <location>
        <begin position="82"/>
        <end position="103"/>
    </location>
</feature>
<gene>
    <name evidence="2" type="ORF">FRX48_00718</name>
</gene>
<evidence type="ECO:0000256" key="1">
    <source>
        <dbReference type="SAM" id="Phobius"/>
    </source>
</evidence>
<keyword evidence="1" id="KW-0812">Transmembrane</keyword>
<accession>A0A5M8Q4J5</accession>
<protein>
    <submittedName>
        <fullName evidence="2">Uncharacterized protein</fullName>
    </submittedName>
</protein>
<evidence type="ECO:0000313" key="3">
    <source>
        <dbReference type="Proteomes" id="UP000324767"/>
    </source>
</evidence>